<dbReference type="SUPFAM" id="SSF57424">
    <property type="entry name" value="LDL receptor-like module"/>
    <property type="match status" value="1"/>
</dbReference>
<keyword evidence="15" id="KW-0472">Membrane</keyword>
<keyword evidence="11" id="KW-0204">Cytolysis</keyword>
<keyword evidence="13" id="KW-0180">Complement pathway</keyword>
<dbReference type="PROSITE" id="PS50068">
    <property type="entry name" value="LDLRA_2"/>
    <property type="match status" value="1"/>
</dbReference>
<dbReference type="InterPro" id="IPR000884">
    <property type="entry name" value="TSP1_rpt"/>
</dbReference>
<dbReference type="PANTHER" id="PTHR45742">
    <property type="entry name" value="COMPLEMENT COMPONENT C6"/>
    <property type="match status" value="1"/>
</dbReference>
<dbReference type="Pfam" id="PF00090">
    <property type="entry name" value="TSP_1"/>
    <property type="match status" value="2"/>
</dbReference>
<gene>
    <name evidence="26" type="primary">LOC115806215</name>
</gene>
<dbReference type="GO" id="GO:0031640">
    <property type="term" value="P:killing of cells of another organism"/>
    <property type="evidence" value="ECO:0007669"/>
    <property type="project" value="UniProtKB-KW"/>
</dbReference>
<comment type="subunit">
    <text evidence="21">Homooligomer; about 20 C9 chains oligomerize to give rise to a huge beta-barrel that forms a 100 Angstrom diameter pore in target membranes. Component of the membrane attack complex (MAC), composed of complement C5b, C6, C7, C8A, C8B, C8G and multiple copies of the pore-forming subunit C9.</text>
</comment>
<evidence type="ECO:0000256" key="12">
    <source>
        <dbReference type="ARBA" id="ARBA00022859"/>
    </source>
</evidence>
<evidence type="ECO:0000256" key="13">
    <source>
        <dbReference type="ARBA" id="ARBA00022875"/>
    </source>
</evidence>
<evidence type="ECO:0000256" key="16">
    <source>
        <dbReference type="ARBA" id="ARBA00023157"/>
    </source>
</evidence>
<reference evidence="26" key="1">
    <citation type="submission" date="2025-08" db="UniProtKB">
        <authorList>
            <consortium name="RefSeq"/>
        </authorList>
    </citation>
    <scope>IDENTIFICATION</scope>
</reference>
<sequence length="582" mass="65213">MWVWTALCVVACVLRPAVALSEAKPLHSSTTHNASDPTAVNCVMTPWSDWSSCDPCTKTKYRSRSIETFGQFGGEPCMEPVGNRESCVTSTKCKEEPKPVCSKSEFQCDSGMCIKKRLACNVDEDCDDGSDEWDCERERSPCGNTNIPLVFAASEAGAGVNILGSEPRLNAFNNKNFNGYCYRARHPSTMETERLPWNIAVLEYESKVEEQTSRKIYEDTYSLIKDIMDESAFGAGLGLSFKFVPTETSRAVAVNYERKDVIKKITDYSTIKNKSFIRMKGKVQVMTYKMRTQSLMLSKTFLDDVKQLPTEYEKGRYFRFMEDYGTHYTTSAGTGGEYELVYVMNSETVKKKQITEKVLSDCLKVTVLLRLSNRREQIDIKPDICKIVTKKQEDKVQDKETRLIEDVITSVRGGTPETVEAIKSKISKDGVLDLSHYVEWAKSLGVKPTTIYNKPEPIYTLIPVDMDGAQERRTNLRRALDDYVAEYSVCKCQPCQNGGTVSLVDGKCVCLCPKEFDGIACQNLRADLIKAINGTVSQMGNWACWSGWSSCSAGKRTRTRTCNTEGLVGASCKGDTRSEDYC</sequence>
<accession>A0A6J2USS1</accession>
<evidence type="ECO:0000256" key="8">
    <source>
        <dbReference type="ARBA" id="ARBA00022537"/>
    </source>
</evidence>
<keyword evidence="8" id="KW-1052">Target cell membrane</keyword>
<comment type="similarity">
    <text evidence="3">Belongs to the complement C6/C7/C8/C9 family.</text>
</comment>
<dbReference type="GO" id="GO:0044218">
    <property type="term" value="C:other organism cell membrane"/>
    <property type="evidence" value="ECO:0007669"/>
    <property type="project" value="UniProtKB-KW"/>
</dbReference>
<dbReference type="SUPFAM" id="SSF57184">
    <property type="entry name" value="Growth factor receptor domain"/>
    <property type="match status" value="1"/>
</dbReference>
<dbReference type="GO" id="GO:0005579">
    <property type="term" value="C:membrane attack complex"/>
    <property type="evidence" value="ECO:0007669"/>
    <property type="project" value="UniProtKB-KW"/>
</dbReference>
<evidence type="ECO:0000256" key="14">
    <source>
        <dbReference type="ARBA" id="ARBA00023058"/>
    </source>
</evidence>
<evidence type="ECO:0000256" key="17">
    <source>
        <dbReference type="ARBA" id="ARBA00023162"/>
    </source>
</evidence>
<evidence type="ECO:0000256" key="18">
    <source>
        <dbReference type="ARBA" id="ARBA00023180"/>
    </source>
</evidence>
<keyword evidence="23" id="KW-0732">Signal</keyword>
<keyword evidence="12" id="KW-0391">Immunity</keyword>
<dbReference type="InParanoid" id="A0A6J2USS1"/>
<dbReference type="FunCoup" id="A0A6J2USS1">
    <property type="interactions" value="988"/>
</dbReference>
<evidence type="ECO:0000256" key="2">
    <source>
        <dbReference type="ARBA" id="ARBA00004613"/>
    </source>
</evidence>
<dbReference type="InterPro" id="IPR020863">
    <property type="entry name" value="MACPF_CS"/>
</dbReference>
<dbReference type="InterPro" id="IPR036055">
    <property type="entry name" value="LDL_receptor-like_sf"/>
</dbReference>
<evidence type="ECO:0000256" key="23">
    <source>
        <dbReference type="SAM" id="SignalP"/>
    </source>
</evidence>
<dbReference type="InterPro" id="IPR036383">
    <property type="entry name" value="TSP1_rpt_sf"/>
</dbReference>
<keyword evidence="14" id="KW-0473">Membrane attack complex</keyword>
<comment type="subcellular location">
    <subcellularLocation>
        <location evidence="2">Secreted</location>
    </subcellularLocation>
    <subcellularLocation>
        <location evidence="1">Target cell membrane</location>
        <topology evidence="1">Multi-pass membrane protein</topology>
    </subcellularLocation>
</comment>
<keyword evidence="5" id="KW-1134">Transmembrane beta strand</keyword>
<evidence type="ECO:0000256" key="11">
    <source>
        <dbReference type="ARBA" id="ARBA00022852"/>
    </source>
</evidence>
<keyword evidence="9" id="KW-0399">Innate immunity</keyword>
<dbReference type="Gene3D" id="2.20.100.10">
    <property type="entry name" value="Thrombospondin type-1 (TSP1) repeat"/>
    <property type="match status" value="1"/>
</dbReference>
<dbReference type="PROSITE" id="PS01209">
    <property type="entry name" value="LDLRA_1"/>
    <property type="match status" value="1"/>
</dbReference>
<keyword evidence="10" id="KW-0812">Transmembrane</keyword>
<keyword evidence="19" id="KW-1053">Target membrane</keyword>
<evidence type="ECO:0000256" key="9">
    <source>
        <dbReference type="ARBA" id="ARBA00022588"/>
    </source>
</evidence>
<dbReference type="PRINTS" id="PR00764">
    <property type="entry name" value="COMPLEMENTC9"/>
</dbReference>
<dbReference type="RefSeq" id="XP_030622848.1">
    <property type="nucleotide sequence ID" value="XM_030766988.1"/>
</dbReference>
<evidence type="ECO:0000256" key="15">
    <source>
        <dbReference type="ARBA" id="ARBA00023136"/>
    </source>
</evidence>
<evidence type="ECO:0000259" key="24">
    <source>
        <dbReference type="PROSITE" id="PS51412"/>
    </source>
</evidence>
<keyword evidence="6" id="KW-0964">Secreted</keyword>
<evidence type="ECO:0000256" key="19">
    <source>
        <dbReference type="ARBA" id="ARBA00023298"/>
    </source>
</evidence>
<keyword evidence="18" id="KW-0325">Glycoprotein</keyword>
<dbReference type="SMART" id="SM00457">
    <property type="entry name" value="MACPF"/>
    <property type="match status" value="1"/>
</dbReference>
<evidence type="ECO:0000256" key="6">
    <source>
        <dbReference type="ARBA" id="ARBA00022525"/>
    </source>
</evidence>
<evidence type="ECO:0000256" key="5">
    <source>
        <dbReference type="ARBA" id="ARBA00022452"/>
    </source>
</evidence>
<dbReference type="Pfam" id="PF00057">
    <property type="entry name" value="Ldl_recept_a"/>
    <property type="match status" value="1"/>
</dbReference>
<dbReference type="GeneID" id="115806215"/>
<evidence type="ECO:0000313" key="25">
    <source>
        <dbReference type="Proteomes" id="UP000504632"/>
    </source>
</evidence>
<evidence type="ECO:0000256" key="21">
    <source>
        <dbReference type="ARBA" id="ARBA00093512"/>
    </source>
</evidence>
<keyword evidence="16 22" id="KW-1015">Disulfide bond</keyword>
<evidence type="ECO:0000313" key="26">
    <source>
        <dbReference type="RefSeq" id="XP_030622848.1"/>
    </source>
</evidence>
<dbReference type="Proteomes" id="UP000504632">
    <property type="component" value="Chromosome 1"/>
</dbReference>
<feature type="signal peptide" evidence="23">
    <location>
        <begin position="1"/>
        <end position="19"/>
    </location>
</feature>
<dbReference type="SMART" id="SM00209">
    <property type="entry name" value="TSP1"/>
    <property type="match status" value="2"/>
</dbReference>
<dbReference type="Pfam" id="PF01823">
    <property type="entry name" value="MACPF"/>
    <property type="match status" value="1"/>
</dbReference>
<evidence type="ECO:0000256" key="7">
    <source>
        <dbReference type="ARBA" id="ARBA00022536"/>
    </source>
</evidence>
<dbReference type="GO" id="GO:0005576">
    <property type="term" value="C:extracellular region"/>
    <property type="evidence" value="ECO:0007669"/>
    <property type="project" value="UniProtKB-SubCell"/>
</dbReference>
<dbReference type="InterPro" id="IPR009030">
    <property type="entry name" value="Growth_fac_rcpt_cys_sf"/>
</dbReference>
<organism evidence="25 26">
    <name type="scientific">Chanos chanos</name>
    <name type="common">Milkfish</name>
    <name type="synonym">Mugil chanos</name>
    <dbReference type="NCBI Taxonomy" id="29144"/>
    <lineage>
        <taxon>Eukaryota</taxon>
        <taxon>Metazoa</taxon>
        <taxon>Chordata</taxon>
        <taxon>Craniata</taxon>
        <taxon>Vertebrata</taxon>
        <taxon>Euteleostomi</taxon>
        <taxon>Actinopterygii</taxon>
        <taxon>Neopterygii</taxon>
        <taxon>Teleostei</taxon>
        <taxon>Ostariophysi</taxon>
        <taxon>Gonorynchiformes</taxon>
        <taxon>Chanidae</taxon>
        <taxon>Chanos</taxon>
    </lineage>
</organism>
<evidence type="ECO:0000256" key="1">
    <source>
        <dbReference type="ARBA" id="ARBA00004276"/>
    </source>
</evidence>
<dbReference type="InterPro" id="IPR001862">
    <property type="entry name" value="MAC_perforin"/>
</dbReference>
<dbReference type="GO" id="GO:0006957">
    <property type="term" value="P:complement activation, alternative pathway"/>
    <property type="evidence" value="ECO:0007669"/>
    <property type="project" value="UniProtKB-KW"/>
</dbReference>
<keyword evidence="25" id="KW-1185">Reference proteome</keyword>
<dbReference type="OrthoDB" id="10037824at2759"/>
<protein>
    <recommendedName>
        <fullName evidence="4">Complement component C9</fullName>
    </recommendedName>
</protein>
<dbReference type="Gene3D" id="4.10.400.10">
    <property type="entry name" value="Low-density Lipoprotein Receptor"/>
    <property type="match status" value="1"/>
</dbReference>
<evidence type="ECO:0000256" key="3">
    <source>
        <dbReference type="ARBA" id="ARBA00009214"/>
    </source>
</evidence>
<dbReference type="PROSITE" id="PS51412">
    <property type="entry name" value="MACPF_2"/>
    <property type="match status" value="1"/>
</dbReference>
<feature type="disulfide bond" evidence="22">
    <location>
        <begin position="101"/>
        <end position="113"/>
    </location>
</feature>
<dbReference type="SMART" id="SM00192">
    <property type="entry name" value="LDLa"/>
    <property type="match status" value="1"/>
</dbReference>
<dbReference type="GO" id="GO:0006958">
    <property type="term" value="P:complement activation, classical pathway"/>
    <property type="evidence" value="ECO:0007669"/>
    <property type="project" value="UniProtKB-KW"/>
</dbReference>
<dbReference type="SUPFAM" id="SSF82895">
    <property type="entry name" value="TSP-1 type 1 repeat"/>
    <property type="match status" value="2"/>
</dbReference>
<dbReference type="Gene3D" id="2.10.25.10">
    <property type="entry name" value="Laminin"/>
    <property type="match status" value="1"/>
</dbReference>
<evidence type="ECO:0000256" key="4">
    <source>
        <dbReference type="ARBA" id="ARBA00018261"/>
    </source>
</evidence>
<feature type="domain" description="MACPF" evidence="24">
    <location>
        <begin position="138"/>
        <end position="491"/>
    </location>
</feature>
<feature type="chain" id="PRO_5026883121" description="Complement component C9" evidence="23">
    <location>
        <begin position="20"/>
        <end position="582"/>
    </location>
</feature>
<keyword evidence="7" id="KW-0245">EGF-like domain</keyword>
<dbReference type="InterPro" id="IPR002172">
    <property type="entry name" value="LDrepeatLR_classA_rpt"/>
</dbReference>
<dbReference type="CDD" id="cd00112">
    <property type="entry name" value="LDLa"/>
    <property type="match status" value="1"/>
</dbReference>
<evidence type="ECO:0000256" key="10">
    <source>
        <dbReference type="ARBA" id="ARBA00022692"/>
    </source>
</evidence>
<comment type="function">
    <text evidence="20">Pore-forming component of the membrane attack complex (MAC), a multiprotein complex activated by the complement cascade, which inserts into a target cell membrane and forms a pore, leading to target cell membrane rupture and cell lysis. The MAC is initiated by proteolytic cleavage of C5 into complement C5b in response to the classical, alternative, lectin and GZMK complement pathways. The complement pathways consist in a cascade of proteins that leads to phagocytosis and breakdown of pathogens and signaling that strengthens the adaptive immune system. Constitutes the pore-forming subunit of the MAC complex: during MAC assembly, C9 associates with the C5b8 intermediate complex, and polymerizes to complete the pore.</text>
</comment>
<feature type="disulfide bond" evidence="22">
    <location>
        <begin position="108"/>
        <end position="126"/>
    </location>
</feature>
<keyword evidence="17" id="KW-0179">Complement alternate pathway</keyword>
<dbReference type="InterPro" id="IPR023415">
    <property type="entry name" value="LDLR_class-A_CS"/>
</dbReference>
<evidence type="ECO:0000256" key="20">
    <source>
        <dbReference type="ARBA" id="ARBA00093294"/>
    </source>
</evidence>
<feature type="disulfide bond" evidence="22">
    <location>
        <begin position="120"/>
        <end position="135"/>
    </location>
</feature>
<dbReference type="PROSITE" id="PS50092">
    <property type="entry name" value="TSP1"/>
    <property type="match status" value="2"/>
</dbReference>
<dbReference type="AlphaFoldDB" id="A0A6J2USS1"/>
<proteinExistence type="inferred from homology"/>
<name>A0A6J2USS1_CHACN</name>
<dbReference type="PANTHER" id="PTHR45742:SF3">
    <property type="entry name" value="COMPLEMENT COMPONENT C9"/>
    <property type="match status" value="1"/>
</dbReference>
<dbReference type="InterPro" id="IPR020864">
    <property type="entry name" value="MACPF"/>
</dbReference>
<dbReference type="PROSITE" id="PS00279">
    <property type="entry name" value="MACPF_1"/>
    <property type="match status" value="1"/>
</dbReference>
<evidence type="ECO:0000256" key="22">
    <source>
        <dbReference type="PROSITE-ProRule" id="PRU00124"/>
    </source>
</evidence>